<evidence type="ECO:0000256" key="9">
    <source>
        <dbReference type="SAM" id="Phobius"/>
    </source>
</evidence>
<evidence type="ECO:0000256" key="6">
    <source>
        <dbReference type="ARBA" id="ARBA00023004"/>
    </source>
</evidence>
<accession>A0A2B7XJT7</accession>
<dbReference type="EMBL" id="PDNA01000124">
    <property type="protein sequence ID" value="PGH11994.1"/>
    <property type="molecule type" value="Genomic_DNA"/>
</dbReference>
<dbReference type="GO" id="GO:0005506">
    <property type="term" value="F:iron ion binding"/>
    <property type="evidence" value="ECO:0007669"/>
    <property type="project" value="InterPro"/>
</dbReference>
<keyword evidence="7" id="KW-0503">Monooxygenase</keyword>
<protein>
    <submittedName>
        <fullName evidence="10">Uncharacterized protein</fullName>
    </submittedName>
</protein>
<comment type="cofactor">
    <cofactor evidence="1 8">
        <name>heme</name>
        <dbReference type="ChEBI" id="CHEBI:30413"/>
    </cofactor>
</comment>
<keyword evidence="4 8" id="KW-0479">Metal-binding</keyword>
<dbReference type="PANTHER" id="PTHR24305">
    <property type="entry name" value="CYTOCHROME P450"/>
    <property type="match status" value="1"/>
</dbReference>
<dbReference type="STRING" id="1447883.A0A2B7XJT7"/>
<dbReference type="OrthoDB" id="3945418at2759"/>
<evidence type="ECO:0000256" key="5">
    <source>
        <dbReference type="ARBA" id="ARBA00023002"/>
    </source>
</evidence>
<name>A0A2B7XJT7_POLH7</name>
<keyword evidence="5" id="KW-0560">Oxidoreductase</keyword>
<dbReference type="Pfam" id="PF00067">
    <property type="entry name" value="p450"/>
    <property type="match status" value="1"/>
</dbReference>
<dbReference type="CDD" id="cd11062">
    <property type="entry name" value="CYP58-like"/>
    <property type="match status" value="1"/>
</dbReference>
<organism evidence="10 11">
    <name type="scientific">Polytolypa hystricis (strain UAMH7299)</name>
    <dbReference type="NCBI Taxonomy" id="1447883"/>
    <lineage>
        <taxon>Eukaryota</taxon>
        <taxon>Fungi</taxon>
        <taxon>Dikarya</taxon>
        <taxon>Ascomycota</taxon>
        <taxon>Pezizomycotina</taxon>
        <taxon>Eurotiomycetes</taxon>
        <taxon>Eurotiomycetidae</taxon>
        <taxon>Onygenales</taxon>
        <taxon>Onygenales incertae sedis</taxon>
        <taxon>Polytolypa</taxon>
    </lineage>
</organism>
<keyword evidence="9" id="KW-1133">Transmembrane helix</keyword>
<dbReference type="GO" id="GO:0004497">
    <property type="term" value="F:monooxygenase activity"/>
    <property type="evidence" value="ECO:0007669"/>
    <property type="project" value="UniProtKB-KW"/>
</dbReference>
<comment type="caution">
    <text evidence="10">The sequence shown here is derived from an EMBL/GenBank/DDBJ whole genome shotgun (WGS) entry which is preliminary data.</text>
</comment>
<dbReference type="PANTHER" id="PTHR24305:SF157">
    <property type="entry name" value="N-ACETYLTRYPTOPHAN 6-HYDROXYLASE IVOC-RELATED"/>
    <property type="match status" value="1"/>
</dbReference>
<dbReference type="PRINTS" id="PR00385">
    <property type="entry name" value="P450"/>
</dbReference>
<evidence type="ECO:0000256" key="1">
    <source>
        <dbReference type="ARBA" id="ARBA00001971"/>
    </source>
</evidence>
<reference evidence="10 11" key="1">
    <citation type="submission" date="2017-10" db="EMBL/GenBank/DDBJ databases">
        <title>Comparative genomics in systemic dimorphic fungi from Ajellomycetaceae.</title>
        <authorList>
            <person name="Munoz J.F."/>
            <person name="Mcewen J.G."/>
            <person name="Clay O.K."/>
            <person name="Cuomo C.A."/>
        </authorList>
    </citation>
    <scope>NUCLEOTIDE SEQUENCE [LARGE SCALE GENOMIC DNA]</scope>
    <source>
        <strain evidence="10 11">UAMH7299</strain>
    </source>
</reference>
<dbReference type="InterPro" id="IPR036396">
    <property type="entry name" value="Cyt_P450_sf"/>
</dbReference>
<dbReference type="InterPro" id="IPR001128">
    <property type="entry name" value="Cyt_P450"/>
</dbReference>
<dbReference type="Proteomes" id="UP000224634">
    <property type="component" value="Unassembled WGS sequence"/>
</dbReference>
<feature type="binding site" description="axial binding residue" evidence="8">
    <location>
        <position position="459"/>
    </location>
    <ligand>
        <name>heme</name>
        <dbReference type="ChEBI" id="CHEBI:30413"/>
    </ligand>
    <ligandPart>
        <name>Fe</name>
        <dbReference type="ChEBI" id="CHEBI:18248"/>
    </ligandPart>
</feature>
<evidence type="ECO:0000256" key="4">
    <source>
        <dbReference type="ARBA" id="ARBA00022723"/>
    </source>
</evidence>
<keyword evidence="9" id="KW-0472">Membrane</keyword>
<dbReference type="GO" id="GO:0020037">
    <property type="term" value="F:heme binding"/>
    <property type="evidence" value="ECO:0007669"/>
    <property type="project" value="InterPro"/>
</dbReference>
<feature type="transmembrane region" description="Helical" evidence="9">
    <location>
        <begin position="12"/>
        <end position="32"/>
    </location>
</feature>
<keyword evidence="3 8" id="KW-0349">Heme</keyword>
<sequence length="520" mass="59697">MEFHLLNFRLVLLVPLAWILYALGLVIYRLFFHPLRHFPGPKLAAATYYYETYHDWFKGPYKGMNEYNVRELHRQYGPIIRRGPDLLSINDSEWFDVLFTGGRRNRWFRGEAGGSSIQSTLSRTVHKRRRGALTGFFSRRSVLELEDSIINKIELLSAGVEKHYLGGKRPLNTGVAFGALTLDVITDYCFDQSFDCLLDPDFAPEWEKNFHDMFESVPLMRHWSFFANILTALPASLLRMLNPTVQKFVVMETANTKKITEIIQLWEQDQQAKSRGAPPQKRPKRTIFYDMLDDPVLAPEDKTVERMSQEAFGMVVAGGDTTGRALANLLYHLHANPEWLSRVQRELDGLMPDPTKMAKLPEVESLPALSASIKETLRISDLITDRLILCEPVETLTYDKWVIPAGTPVGMSLVEMNMNENVFVDPDRFDPDRWLNANKENKEELERNFVPFAKGSRGCLGQNLATTQIHLASAMMLRRYDLEPYDLVKERDIDVVRDCFVGLTRPDTQGVRFNVVSKRA</sequence>
<dbReference type="AlphaFoldDB" id="A0A2B7XJT7"/>
<evidence type="ECO:0000313" key="11">
    <source>
        <dbReference type="Proteomes" id="UP000224634"/>
    </source>
</evidence>
<dbReference type="SUPFAM" id="SSF48264">
    <property type="entry name" value="Cytochrome P450"/>
    <property type="match status" value="1"/>
</dbReference>
<keyword evidence="9" id="KW-0812">Transmembrane</keyword>
<evidence type="ECO:0000256" key="8">
    <source>
        <dbReference type="PIRSR" id="PIRSR602401-1"/>
    </source>
</evidence>
<evidence type="ECO:0000256" key="3">
    <source>
        <dbReference type="ARBA" id="ARBA00022617"/>
    </source>
</evidence>
<gene>
    <name evidence="10" type="ORF">AJ80_06892</name>
</gene>
<keyword evidence="11" id="KW-1185">Reference proteome</keyword>
<evidence type="ECO:0000256" key="2">
    <source>
        <dbReference type="ARBA" id="ARBA00010617"/>
    </source>
</evidence>
<proteinExistence type="inferred from homology"/>
<evidence type="ECO:0000256" key="7">
    <source>
        <dbReference type="ARBA" id="ARBA00023033"/>
    </source>
</evidence>
<dbReference type="PRINTS" id="PR00463">
    <property type="entry name" value="EP450I"/>
</dbReference>
<dbReference type="Gene3D" id="1.10.630.10">
    <property type="entry name" value="Cytochrome P450"/>
    <property type="match status" value="1"/>
</dbReference>
<comment type="similarity">
    <text evidence="2">Belongs to the cytochrome P450 family.</text>
</comment>
<dbReference type="InterPro" id="IPR050121">
    <property type="entry name" value="Cytochrome_P450_monoxygenase"/>
</dbReference>
<keyword evidence="6 8" id="KW-0408">Iron</keyword>
<dbReference type="GO" id="GO:0016705">
    <property type="term" value="F:oxidoreductase activity, acting on paired donors, with incorporation or reduction of molecular oxygen"/>
    <property type="evidence" value="ECO:0007669"/>
    <property type="project" value="InterPro"/>
</dbReference>
<evidence type="ECO:0000313" key="10">
    <source>
        <dbReference type="EMBL" id="PGH11994.1"/>
    </source>
</evidence>
<dbReference type="InterPro" id="IPR002401">
    <property type="entry name" value="Cyt_P450_E_grp-I"/>
</dbReference>